<comment type="caution">
    <text evidence="2">The sequence shown here is derived from an EMBL/GenBank/DDBJ whole genome shotgun (WGS) entry which is preliminary data.</text>
</comment>
<evidence type="ECO:0000259" key="1">
    <source>
        <dbReference type="Pfam" id="PF00583"/>
    </source>
</evidence>
<organism evidence="2 3">
    <name type="scientific">Acinetobacter venetianus</name>
    <dbReference type="NCBI Taxonomy" id="52133"/>
    <lineage>
        <taxon>Bacteria</taxon>
        <taxon>Pseudomonadati</taxon>
        <taxon>Pseudomonadota</taxon>
        <taxon>Gammaproteobacteria</taxon>
        <taxon>Moraxellales</taxon>
        <taxon>Moraxellaceae</taxon>
        <taxon>Acinetobacter</taxon>
    </lineage>
</organism>
<dbReference type="InterPro" id="IPR000182">
    <property type="entry name" value="GNAT_dom"/>
</dbReference>
<dbReference type="Pfam" id="PF00583">
    <property type="entry name" value="Acetyltransf_1"/>
    <property type="match status" value="1"/>
</dbReference>
<dbReference type="SUPFAM" id="SSF55729">
    <property type="entry name" value="Acyl-CoA N-acyltransferases (Nat)"/>
    <property type="match status" value="1"/>
</dbReference>
<dbReference type="RefSeq" id="WP_061525015.1">
    <property type="nucleotide sequence ID" value="NZ_JRHX01000065.1"/>
</dbReference>
<reference evidence="2 3" key="1">
    <citation type="journal article" date="2016" name="Sci. Rep.">
        <title>Genomic and phenotypic characterization of the species Acinetobacter venetianus.</title>
        <authorList>
            <person name="Fondi M."/>
            <person name="Maida I."/>
            <person name="Perrin E."/>
            <person name="Orlandini V."/>
            <person name="La Torre L."/>
            <person name="Bosi E."/>
            <person name="Negroni A."/>
            <person name="Zanaroli G."/>
            <person name="Fava F."/>
            <person name="Decorosi F."/>
            <person name="Giovannetti L."/>
            <person name="Viti C."/>
            <person name="Vaneechoutte M."/>
            <person name="Dijkshoorn L."/>
            <person name="Fani R."/>
        </authorList>
    </citation>
    <scope>NUCLEOTIDE SEQUENCE [LARGE SCALE GENOMIC DNA]</scope>
    <source>
        <strain evidence="2 3">LUH13518</strain>
    </source>
</reference>
<evidence type="ECO:0000313" key="2">
    <source>
        <dbReference type="EMBL" id="KXZ69921.1"/>
    </source>
</evidence>
<protein>
    <recommendedName>
        <fullName evidence="1">N-acetyltransferase domain-containing protein</fullName>
    </recommendedName>
</protein>
<dbReference type="Proteomes" id="UP000075544">
    <property type="component" value="Unassembled WGS sequence"/>
</dbReference>
<dbReference type="Gene3D" id="3.40.630.30">
    <property type="match status" value="1"/>
</dbReference>
<dbReference type="PATRIC" id="fig|52133.19.peg.2199"/>
<dbReference type="InterPro" id="IPR016181">
    <property type="entry name" value="Acyl_CoA_acyltransferase"/>
</dbReference>
<sequence>MLFNQHTSFGHNTHKHNFIDKASLAIKHLSQLTENEKDSLKHFNCGNEEYCNKPNALPNYLLEYAQNKSSEVIFLCFQDAIIGYMYLVENDLPNSSPCAKPQYIISVKSFAIDKKYQEQGIGKFFLLEIIESYKEKKALESSRILKGLCGSTANPKAEKLYLGLGAHKDPNSINLLLVI</sequence>
<dbReference type="AlphaFoldDB" id="A0A150HT23"/>
<proteinExistence type="predicted"/>
<evidence type="ECO:0000313" key="3">
    <source>
        <dbReference type="Proteomes" id="UP000075544"/>
    </source>
</evidence>
<name>A0A150HT23_9GAMM</name>
<dbReference type="CDD" id="cd04301">
    <property type="entry name" value="NAT_SF"/>
    <property type="match status" value="1"/>
</dbReference>
<dbReference type="GO" id="GO:0016747">
    <property type="term" value="F:acyltransferase activity, transferring groups other than amino-acyl groups"/>
    <property type="evidence" value="ECO:0007669"/>
    <property type="project" value="InterPro"/>
</dbReference>
<accession>A0A150HT23</accession>
<feature type="domain" description="N-acetyltransferase" evidence="1">
    <location>
        <begin position="60"/>
        <end position="161"/>
    </location>
</feature>
<gene>
    <name evidence="2" type="ORF">AVENLUH13518_02174</name>
</gene>
<dbReference type="EMBL" id="JRHX01000065">
    <property type="protein sequence ID" value="KXZ69921.1"/>
    <property type="molecule type" value="Genomic_DNA"/>
</dbReference>